<dbReference type="Pfam" id="PF03641">
    <property type="entry name" value="Lysine_decarbox"/>
    <property type="match status" value="1"/>
</dbReference>
<evidence type="ECO:0000256" key="2">
    <source>
        <dbReference type="RuleBase" id="RU363015"/>
    </source>
</evidence>
<name>A0ABV3W543_9BACI</name>
<keyword evidence="4" id="KW-1185">Reference proteome</keyword>
<keyword evidence="2" id="KW-0378">Hydrolase</keyword>
<dbReference type="RefSeq" id="WP_368638701.1">
    <property type="nucleotide sequence ID" value="NZ_JBFRHK010000029.1"/>
</dbReference>
<accession>A0ABV3W543</accession>
<protein>
    <recommendedName>
        <fullName evidence="2">Cytokinin riboside 5'-monophosphate phosphoribohydrolase</fullName>
        <ecNumber evidence="2">3.2.2.n1</ecNumber>
    </recommendedName>
</protein>
<dbReference type="NCBIfam" id="TIGR00730">
    <property type="entry name" value="Rossman fold protein, TIGR00730 family"/>
    <property type="match status" value="1"/>
</dbReference>
<dbReference type="EC" id="3.2.2.n1" evidence="2"/>
<evidence type="ECO:0000313" key="4">
    <source>
        <dbReference type="Proteomes" id="UP001558534"/>
    </source>
</evidence>
<comment type="caution">
    <text evidence="3">The sequence shown here is derived from an EMBL/GenBank/DDBJ whole genome shotgun (WGS) entry which is preliminary data.</text>
</comment>
<keyword evidence="2" id="KW-0203">Cytokinin biosynthesis</keyword>
<gene>
    <name evidence="3" type="ORF">AB1300_24930</name>
</gene>
<sequence>MKKINNQKDVRQYVAYCVTSFEIGGITIRIAVYCGSGLGINPIYADKAAELGTVLAQNGHGVVYGGSKTGLMGKVADAVLAAGGEVIGVMPTHLQKRELAHASLTEIHFVESMHVRKAKMIELADAFIALPGGGGTMDEYFEVFTWAQIGLHEKPIILYNVNSFYDALLQQFQKMLEEGFIRAEQKSIIHVATTSQEVLHFLKKHG</sequence>
<dbReference type="Gene3D" id="3.40.50.450">
    <property type="match status" value="1"/>
</dbReference>
<reference evidence="3 4" key="1">
    <citation type="submission" date="2024-07" db="EMBL/GenBank/DDBJ databases">
        <title>Characterization of a bacterium isolated from hydrolysated instant sea cucumber by whole-genome sequencing and metabolomics.</title>
        <authorList>
            <person name="Luo X."/>
            <person name="Zhang Z."/>
            <person name="Zheng Z."/>
            <person name="Zhang W."/>
            <person name="Ming T."/>
            <person name="Jiao L."/>
            <person name="Su X."/>
            <person name="Kong F."/>
            <person name="Xu J."/>
        </authorList>
    </citation>
    <scope>NUCLEOTIDE SEQUENCE [LARGE SCALE GENOMIC DNA]</scope>
    <source>
        <strain evidence="3 4">XL-2024</strain>
    </source>
</reference>
<dbReference type="InterPro" id="IPR031100">
    <property type="entry name" value="LOG_fam"/>
</dbReference>
<dbReference type="EMBL" id="JBFRHK010000029">
    <property type="protein sequence ID" value="MEX3748317.1"/>
    <property type="molecule type" value="Genomic_DNA"/>
</dbReference>
<dbReference type="PANTHER" id="PTHR31223">
    <property type="entry name" value="LOG FAMILY PROTEIN YJL055W"/>
    <property type="match status" value="1"/>
</dbReference>
<evidence type="ECO:0000256" key="1">
    <source>
        <dbReference type="ARBA" id="ARBA00006763"/>
    </source>
</evidence>
<dbReference type="PANTHER" id="PTHR31223:SF70">
    <property type="entry name" value="LOG FAMILY PROTEIN YJL055W"/>
    <property type="match status" value="1"/>
</dbReference>
<dbReference type="SUPFAM" id="SSF102405">
    <property type="entry name" value="MCP/YpsA-like"/>
    <property type="match status" value="1"/>
</dbReference>
<organism evidence="3 4">
    <name type="scientific">Lysinibacillus xylanilyticus</name>
    <dbReference type="NCBI Taxonomy" id="582475"/>
    <lineage>
        <taxon>Bacteria</taxon>
        <taxon>Bacillati</taxon>
        <taxon>Bacillota</taxon>
        <taxon>Bacilli</taxon>
        <taxon>Bacillales</taxon>
        <taxon>Bacillaceae</taxon>
        <taxon>Lysinibacillus</taxon>
    </lineage>
</organism>
<comment type="similarity">
    <text evidence="1 2">Belongs to the LOG family.</text>
</comment>
<proteinExistence type="inferred from homology"/>
<evidence type="ECO:0000313" key="3">
    <source>
        <dbReference type="EMBL" id="MEX3748317.1"/>
    </source>
</evidence>
<dbReference type="InterPro" id="IPR005269">
    <property type="entry name" value="LOG"/>
</dbReference>
<dbReference type="Proteomes" id="UP001558534">
    <property type="component" value="Unassembled WGS sequence"/>
</dbReference>